<dbReference type="Gene3D" id="1.10.10.10">
    <property type="entry name" value="Winged helix-like DNA-binding domain superfamily/Winged helix DNA-binding domain"/>
    <property type="match status" value="1"/>
</dbReference>
<evidence type="ECO:0000313" key="2">
    <source>
        <dbReference type="Proteomes" id="UP000446866"/>
    </source>
</evidence>
<accession>A0A845QKH7</accession>
<name>A0A845QKH7_9FIRM</name>
<proteinExistence type="predicted"/>
<sequence>MNEDYMKVLKKIKEKAEETTDGFLVSVSLDVRSEKRAELVKYMEQEGYIEKVDFIGKSNISCKVTQKLLESEF</sequence>
<protein>
    <submittedName>
        <fullName evidence="1">Uncharacterized protein</fullName>
    </submittedName>
</protein>
<dbReference type="RefSeq" id="WP_160202988.1">
    <property type="nucleotide sequence ID" value="NZ_QXWK01000031.1"/>
</dbReference>
<dbReference type="AlphaFoldDB" id="A0A845QKH7"/>
<evidence type="ECO:0000313" key="1">
    <source>
        <dbReference type="EMBL" id="NBH62702.1"/>
    </source>
</evidence>
<dbReference type="Proteomes" id="UP000446866">
    <property type="component" value="Unassembled WGS sequence"/>
</dbReference>
<reference evidence="1 2" key="1">
    <citation type="submission" date="2018-08" db="EMBL/GenBank/DDBJ databases">
        <title>Murine metabolic-syndrome-specific gut microbial biobank.</title>
        <authorList>
            <person name="Liu C."/>
        </authorList>
    </citation>
    <scope>NUCLEOTIDE SEQUENCE [LARGE SCALE GENOMIC DNA]</scope>
    <source>
        <strain evidence="1 2">28</strain>
    </source>
</reference>
<organism evidence="1 2">
    <name type="scientific">Anaerotruncus colihominis</name>
    <dbReference type="NCBI Taxonomy" id="169435"/>
    <lineage>
        <taxon>Bacteria</taxon>
        <taxon>Bacillati</taxon>
        <taxon>Bacillota</taxon>
        <taxon>Clostridia</taxon>
        <taxon>Eubacteriales</taxon>
        <taxon>Oscillospiraceae</taxon>
        <taxon>Anaerotruncus</taxon>
    </lineage>
</organism>
<dbReference type="EMBL" id="QXWK01000031">
    <property type="protein sequence ID" value="NBH62702.1"/>
    <property type="molecule type" value="Genomic_DNA"/>
</dbReference>
<dbReference type="InterPro" id="IPR036388">
    <property type="entry name" value="WH-like_DNA-bd_sf"/>
</dbReference>
<gene>
    <name evidence="1" type="ORF">D0435_13690</name>
</gene>
<comment type="caution">
    <text evidence="1">The sequence shown here is derived from an EMBL/GenBank/DDBJ whole genome shotgun (WGS) entry which is preliminary data.</text>
</comment>
<keyword evidence="2" id="KW-1185">Reference proteome</keyword>